<evidence type="ECO:0000313" key="3">
    <source>
        <dbReference type="Proteomes" id="UP000002945"/>
    </source>
</evidence>
<evidence type="ECO:0000313" key="2">
    <source>
        <dbReference type="EMBL" id="EDP96643.1"/>
    </source>
</evidence>
<comment type="caution">
    <text evidence="2">The sequence shown here is derived from an EMBL/GenBank/DDBJ whole genome shotgun (WGS) entry which is preliminary data.</text>
</comment>
<dbReference type="HOGENOM" id="CLU_110643_0_0_10"/>
<keyword evidence="3" id="KW-1185">Reference proteome</keyword>
<dbReference type="EMBL" id="ABIB01000003">
    <property type="protein sequence ID" value="EDP96643.1"/>
    <property type="molecule type" value="Genomic_DNA"/>
</dbReference>
<dbReference type="OrthoDB" id="1144071at2"/>
<dbReference type="PROSITE" id="PS51257">
    <property type="entry name" value="PROKAR_LIPOPROTEIN"/>
    <property type="match status" value="1"/>
</dbReference>
<protein>
    <recommendedName>
        <fullName evidence="4">Auto-transporter adhesin head GIN domain-containing protein</fullName>
    </recommendedName>
</protein>
<name>A9DQG8_9FLAO</name>
<dbReference type="STRING" id="391587.KAOT1_15808"/>
<evidence type="ECO:0008006" key="4">
    <source>
        <dbReference type="Google" id="ProtNLM"/>
    </source>
</evidence>
<dbReference type="eggNOG" id="ENOG50332W8">
    <property type="taxonomic scope" value="Bacteria"/>
</dbReference>
<dbReference type="Proteomes" id="UP000002945">
    <property type="component" value="Unassembled WGS sequence"/>
</dbReference>
<reference evidence="2 3" key="1">
    <citation type="journal article" date="2011" name="J. Bacteriol.">
        <title>Genome sequence of the algicidal bacterium Kordia algicida OT-1.</title>
        <authorList>
            <person name="Lee H.S."/>
            <person name="Kang S.G."/>
            <person name="Kwon K.K."/>
            <person name="Lee J.H."/>
            <person name="Kim S.J."/>
        </authorList>
    </citation>
    <scope>NUCLEOTIDE SEQUENCE [LARGE SCALE GENOMIC DNA]</scope>
    <source>
        <strain evidence="2 3">OT-1</strain>
    </source>
</reference>
<accession>A9DQG8</accession>
<organism evidence="2 3">
    <name type="scientific">Kordia algicida OT-1</name>
    <dbReference type="NCBI Taxonomy" id="391587"/>
    <lineage>
        <taxon>Bacteria</taxon>
        <taxon>Pseudomonadati</taxon>
        <taxon>Bacteroidota</taxon>
        <taxon>Flavobacteriia</taxon>
        <taxon>Flavobacteriales</taxon>
        <taxon>Flavobacteriaceae</taxon>
        <taxon>Kordia</taxon>
    </lineage>
</organism>
<sequence>MQKVTYITYFFMLFTTACFAQKITQQTITIDGIEEIRINTEKIFQLNIFSTNDPFIKIETSMEGEYYQDVNVITATKNKQLQLSCELAEGFQMPNDKLSAHKVFSIKMNLYLPKKLKVQLEGYETQVYIKGNYQKFLAVLLSGNVTLEDFSAEAKIQSKKGNIHLTNKKQLDFETKKPQEIIFYKNGKRIELKANNGKITYSSDKA</sequence>
<evidence type="ECO:0000256" key="1">
    <source>
        <dbReference type="SAM" id="SignalP"/>
    </source>
</evidence>
<gene>
    <name evidence="2" type="ORF">KAOT1_15808</name>
</gene>
<keyword evidence="1" id="KW-0732">Signal</keyword>
<feature type="signal peptide" evidence="1">
    <location>
        <begin position="1"/>
        <end position="20"/>
    </location>
</feature>
<dbReference type="RefSeq" id="WP_007095697.1">
    <property type="nucleotide sequence ID" value="NZ_DS544873.1"/>
</dbReference>
<feature type="chain" id="PRO_5002737501" description="Auto-transporter adhesin head GIN domain-containing protein" evidence="1">
    <location>
        <begin position="21"/>
        <end position="206"/>
    </location>
</feature>
<dbReference type="AlphaFoldDB" id="A9DQG8"/>
<proteinExistence type="predicted"/>